<proteinExistence type="predicted"/>
<sequence>MAVPDCTAGYLRIESTPTILTLPNEIVSEIFVHFLPVYPECPPPAGILSPFNLTRICRKWRLATPDLWRAVALPLHSEISFARQARETDDWLSRSRSCPLSIEIVETGDYATNLDDWVFPILAALNPRRARWEHLNIHIQERPHLLTFEDSMPLLRHLQLFSEDFDSDRETIVFGEAPLLRSVILNGFAARKVILPLAQLTSLDLFRVHPETCLPILQQTPNLMHFHLYLISRRGAACPADVTLRRLESLGLFAYVDEDVAPPSGYLQTFIVPALRELHIPEQFLTRPINSLTSFISQSGCELREVHLIGKLKVAAETYRSTFPLISKFSFHCALEDGRQGPEVEQDYYSSDDFWPFNHSSESS</sequence>
<evidence type="ECO:0000313" key="2">
    <source>
        <dbReference type="Proteomes" id="UP001218188"/>
    </source>
</evidence>
<gene>
    <name evidence="1" type="ORF">C8F04DRAFT_1239479</name>
</gene>
<protein>
    <recommendedName>
        <fullName evidence="3">F-box domain-containing protein</fullName>
    </recommendedName>
</protein>
<dbReference type="EMBL" id="JARJCM010000164">
    <property type="protein sequence ID" value="KAJ7024763.1"/>
    <property type="molecule type" value="Genomic_DNA"/>
</dbReference>
<evidence type="ECO:0000313" key="1">
    <source>
        <dbReference type="EMBL" id="KAJ7024763.1"/>
    </source>
</evidence>
<evidence type="ECO:0008006" key="3">
    <source>
        <dbReference type="Google" id="ProtNLM"/>
    </source>
</evidence>
<dbReference type="AlphaFoldDB" id="A0AAD6SBN2"/>
<accession>A0AAD6SBN2</accession>
<organism evidence="1 2">
    <name type="scientific">Mycena alexandri</name>
    <dbReference type="NCBI Taxonomy" id="1745969"/>
    <lineage>
        <taxon>Eukaryota</taxon>
        <taxon>Fungi</taxon>
        <taxon>Dikarya</taxon>
        <taxon>Basidiomycota</taxon>
        <taxon>Agaricomycotina</taxon>
        <taxon>Agaricomycetes</taxon>
        <taxon>Agaricomycetidae</taxon>
        <taxon>Agaricales</taxon>
        <taxon>Marasmiineae</taxon>
        <taxon>Mycenaceae</taxon>
        <taxon>Mycena</taxon>
    </lineage>
</organism>
<reference evidence="1" key="1">
    <citation type="submission" date="2023-03" db="EMBL/GenBank/DDBJ databases">
        <title>Massive genome expansion in bonnet fungi (Mycena s.s.) driven by repeated elements and novel gene families across ecological guilds.</title>
        <authorList>
            <consortium name="Lawrence Berkeley National Laboratory"/>
            <person name="Harder C.B."/>
            <person name="Miyauchi S."/>
            <person name="Viragh M."/>
            <person name="Kuo A."/>
            <person name="Thoen E."/>
            <person name="Andreopoulos B."/>
            <person name="Lu D."/>
            <person name="Skrede I."/>
            <person name="Drula E."/>
            <person name="Henrissat B."/>
            <person name="Morin E."/>
            <person name="Kohler A."/>
            <person name="Barry K."/>
            <person name="LaButti K."/>
            <person name="Morin E."/>
            <person name="Salamov A."/>
            <person name="Lipzen A."/>
            <person name="Mereny Z."/>
            <person name="Hegedus B."/>
            <person name="Baldrian P."/>
            <person name="Stursova M."/>
            <person name="Weitz H."/>
            <person name="Taylor A."/>
            <person name="Grigoriev I.V."/>
            <person name="Nagy L.G."/>
            <person name="Martin F."/>
            <person name="Kauserud H."/>
        </authorList>
    </citation>
    <scope>NUCLEOTIDE SEQUENCE</scope>
    <source>
        <strain evidence="1">CBHHK200</strain>
    </source>
</reference>
<name>A0AAD6SBN2_9AGAR</name>
<dbReference type="SUPFAM" id="SSF52047">
    <property type="entry name" value="RNI-like"/>
    <property type="match status" value="1"/>
</dbReference>
<comment type="caution">
    <text evidence="1">The sequence shown here is derived from an EMBL/GenBank/DDBJ whole genome shotgun (WGS) entry which is preliminary data.</text>
</comment>
<dbReference type="Proteomes" id="UP001218188">
    <property type="component" value="Unassembled WGS sequence"/>
</dbReference>
<keyword evidence="2" id="KW-1185">Reference proteome</keyword>